<dbReference type="Pfam" id="PF25876">
    <property type="entry name" value="HH_MFP_RND"/>
    <property type="match status" value="1"/>
</dbReference>
<keyword evidence="10" id="KW-1185">Reference proteome</keyword>
<evidence type="ECO:0000313" key="10">
    <source>
        <dbReference type="Proteomes" id="UP000001929"/>
    </source>
</evidence>
<reference evidence="9 10" key="1">
    <citation type="journal article" date="2011" name="Stand. Genomic Sci.">
        <title>Complete genome sequence of Rhodospirillum rubrum type strain (S1).</title>
        <authorList>
            <person name="Munk A.C."/>
            <person name="Copeland A."/>
            <person name="Lucas S."/>
            <person name="Lapidus A."/>
            <person name="Del Rio T.G."/>
            <person name="Barry K."/>
            <person name="Detter J.C."/>
            <person name="Hammon N."/>
            <person name="Israni S."/>
            <person name="Pitluck S."/>
            <person name="Brettin T."/>
            <person name="Bruce D."/>
            <person name="Han C."/>
            <person name="Tapia R."/>
            <person name="Gilna P."/>
            <person name="Schmutz J."/>
            <person name="Larimer F."/>
            <person name="Land M."/>
            <person name="Kyrpides N.C."/>
            <person name="Mavromatis K."/>
            <person name="Richardson P."/>
            <person name="Rohde M."/>
            <person name="Goker M."/>
            <person name="Klenk H.P."/>
            <person name="Zhang Y."/>
            <person name="Roberts G.P."/>
            <person name="Reslewic S."/>
            <person name="Schwartz D.C."/>
        </authorList>
    </citation>
    <scope>NUCLEOTIDE SEQUENCE [LARGE SCALE GENOMIC DNA]</scope>
    <source>
        <strain evidence="10">ATCC 11170 / ATH 1.1.1 / DSM 467 / LMG 4362 / NCIMB 8255 / S1</strain>
    </source>
</reference>
<dbReference type="Gene3D" id="1.10.287.470">
    <property type="entry name" value="Helix hairpin bin"/>
    <property type="match status" value="1"/>
</dbReference>
<keyword evidence="3" id="KW-0175">Coiled coil</keyword>
<dbReference type="Gene3D" id="2.40.50.100">
    <property type="match status" value="1"/>
</dbReference>
<dbReference type="EnsemblBacteria" id="ABC21918">
    <property type="protein sequence ID" value="ABC21918"/>
    <property type="gene ID" value="Rru_A1117"/>
</dbReference>
<feature type="domain" description="Multidrug resistance protein MdtA-like C-terminal permuted SH3" evidence="8">
    <location>
        <begin position="272"/>
        <end position="333"/>
    </location>
</feature>
<evidence type="ECO:0000256" key="3">
    <source>
        <dbReference type="SAM" id="Coils"/>
    </source>
</evidence>
<dbReference type="Pfam" id="PF25967">
    <property type="entry name" value="RND-MFP_C"/>
    <property type="match status" value="1"/>
</dbReference>
<feature type="region of interest" description="Disordered" evidence="4">
    <location>
        <begin position="341"/>
        <end position="367"/>
    </location>
</feature>
<dbReference type="Pfam" id="PF25917">
    <property type="entry name" value="BSH_RND"/>
    <property type="match status" value="1"/>
</dbReference>
<evidence type="ECO:0000259" key="6">
    <source>
        <dbReference type="Pfam" id="PF25917"/>
    </source>
</evidence>
<dbReference type="InterPro" id="IPR058626">
    <property type="entry name" value="MdtA-like_b-barrel"/>
</dbReference>
<dbReference type="InterPro" id="IPR006143">
    <property type="entry name" value="RND_pump_MFP"/>
</dbReference>
<dbReference type="GO" id="GO:0046677">
    <property type="term" value="P:response to antibiotic"/>
    <property type="evidence" value="ECO:0007669"/>
    <property type="project" value="TreeGrafter"/>
</dbReference>
<accession>Q2RVC7</accession>
<sequence length="367" mass="39195">MPPPAVGVMTIEARPLAVMNELPGRIAATRVSEVRAQVSGILQERVFTQGTPVTKGDVLYRIDARLFRARVASAEASLARARSTLTNARNQMSRQESLRKSNVTSGAQYEAAVAALEQANADVAFAQAALDEARINLAYTDVRAPISGIIGAALVTEGALVTADGSQNLALIQQIDPVYADFTQSAQQLLALRRAVNEGKLAFPAPGEARVELLFDDDSVYSKPGRLLFASASVDATTGQVTLRAEFPNSDGDLLPGMYVRVRVEQAVHQHAITIPQRAVLRTQDGRAQVYVVSADDTAVAREVRLGQVQNDEWLVEAGLKAGERVVIDGVQKVVAGGKVAAEPWNPAATNQKSAAQQERAPDQPAQ</sequence>
<protein>
    <submittedName>
        <fullName evidence="9">Secretion protein HlyD</fullName>
    </submittedName>
</protein>
<dbReference type="GO" id="GO:0022857">
    <property type="term" value="F:transmembrane transporter activity"/>
    <property type="evidence" value="ECO:0007669"/>
    <property type="project" value="InterPro"/>
</dbReference>
<dbReference type="InterPro" id="IPR058627">
    <property type="entry name" value="MdtA-like_C"/>
</dbReference>
<comment type="similarity">
    <text evidence="2">Belongs to the membrane fusion protein (MFP) (TC 8.A.1) family.</text>
</comment>
<dbReference type="GO" id="GO:0005886">
    <property type="term" value="C:plasma membrane"/>
    <property type="evidence" value="ECO:0007669"/>
    <property type="project" value="UniProtKB-SubCell"/>
</dbReference>
<evidence type="ECO:0000313" key="9">
    <source>
        <dbReference type="EMBL" id="ABC21918.1"/>
    </source>
</evidence>
<dbReference type="FunFam" id="2.40.420.20:FF:000001">
    <property type="entry name" value="Efflux RND transporter periplasmic adaptor subunit"/>
    <property type="match status" value="1"/>
</dbReference>
<dbReference type="PANTHER" id="PTHR30158:SF3">
    <property type="entry name" value="MULTIDRUG EFFLUX PUMP SUBUNIT ACRA-RELATED"/>
    <property type="match status" value="1"/>
</dbReference>
<dbReference type="Gene3D" id="2.40.30.170">
    <property type="match status" value="1"/>
</dbReference>
<evidence type="ECO:0000256" key="1">
    <source>
        <dbReference type="ARBA" id="ARBA00004196"/>
    </source>
</evidence>
<evidence type="ECO:0000256" key="2">
    <source>
        <dbReference type="ARBA" id="ARBA00009477"/>
    </source>
</evidence>
<dbReference type="PATRIC" id="fig|269796.9.peg.1176"/>
<feature type="coiled-coil region" evidence="3">
    <location>
        <begin position="71"/>
        <end position="136"/>
    </location>
</feature>
<dbReference type="EMBL" id="CP000230">
    <property type="protein sequence ID" value="ABC21918.1"/>
    <property type="molecule type" value="Genomic_DNA"/>
</dbReference>
<dbReference type="Pfam" id="PF25944">
    <property type="entry name" value="Beta-barrel_RND"/>
    <property type="match status" value="1"/>
</dbReference>
<dbReference type="HOGENOM" id="CLU_018816_2_1_5"/>
<dbReference type="InterPro" id="IPR058625">
    <property type="entry name" value="MdtA-like_BSH"/>
</dbReference>
<dbReference type="PANTHER" id="PTHR30158">
    <property type="entry name" value="ACRA/E-RELATED COMPONENT OF DRUG EFFLUX TRANSPORTER"/>
    <property type="match status" value="1"/>
</dbReference>
<dbReference type="AlphaFoldDB" id="Q2RVC7"/>
<organism evidence="9 10">
    <name type="scientific">Rhodospirillum rubrum (strain ATCC 11170 / ATH 1.1.1 / DSM 467 / LMG 4362 / NCIMB 8255 / S1)</name>
    <dbReference type="NCBI Taxonomy" id="269796"/>
    <lineage>
        <taxon>Bacteria</taxon>
        <taxon>Pseudomonadati</taxon>
        <taxon>Pseudomonadota</taxon>
        <taxon>Alphaproteobacteria</taxon>
        <taxon>Rhodospirillales</taxon>
        <taxon>Rhodospirillaceae</taxon>
        <taxon>Rhodospirillum</taxon>
    </lineage>
</organism>
<dbReference type="PhylomeDB" id="Q2RVC7"/>
<dbReference type="STRING" id="269796.Rru_A1117"/>
<feature type="domain" description="Multidrug resistance protein MdtA-like beta-barrel" evidence="7">
    <location>
        <begin position="177"/>
        <end position="266"/>
    </location>
</feature>
<dbReference type="KEGG" id="rru:Rru_A1117"/>
<feature type="domain" description="Multidrug resistance protein MdtA-like barrel-sandwich hybrid" evidence="6">
    <location>
        <begin position="30"/>
        <end position="173"/>
    </location>
</feature>
<comment type="subcellular location">
    <subcellularLocation>
        <location evidence="1">Cell envelope</location>
    </subcellularLocation>
</comment>
<dbReference type="NCBIfam" id="TIGR01730">
    <property type="entry name" value="RND_mfp"/>
    <property type="match status" value="1"/>
</dbReference>
<evidence type="ECO:0000259" key="5">
    <source>
        <dbReference type="Pfam" id="PF25876"/>
    </source>
</evidence>
<dbReference type="eggNOG" id="COG0845">
    <property type="taxonomic scope" value="Bacteria"/>
</dbReference>
<feature type="compositionally biased region" description="Polar residues" evidence="4">
    <location>
        <begin position="348"/>
        <end position="357"/>
    </location>
</feature>
<evidence type="ECO:0000259" key="7">
    <source>
        <dbReference type="Pfam" id="PF25944"/>
    </source>
</evidence>
<dbReference type="Gene3D" id="2.40.420.20">
    <property type="match status" value="1"/>
</dbReference>
<dbReference type="Proteomes" id="UP000001929">
    <property type="component" value="Chromosome"/>
</dbReference>
<evidence type="ECO:0000256" key="4">
    <source>
        <dbReference type="SAM" id="MobiDB-lite"/>
    </source>
</evidence>
<evidence type="ECO:0000259" key="8">
    <source>
        <dbReference type="Pfam" id="PF25967"/>
    </source>
</evidence>
<dbReference type="SUPFAM" id="SSF111369">
    <property type="entry name" value="HlyD-like secretion proteins"/>
    <property type="match status" value="1"/>
</dbReference>
<gene>
    <name evidence="9" type="ordered locus">Rru_A1117</name>
</gene>
<proteinExistence type="inferred from homology"/>
<name>Q2RVC7_RHORT</name>
<feature type="domain" description="Multidrug resistance protein MdtA-like alpha-helical hairpin" evidence="5">
    <location>
        <begin position="72"/>
        <end position="140"/>
    </location>
</feature>
<dbReference type="InterPro" id="IPR058624">
    <property type="entry name" value="MdtA-like_HH"/>
</dbReference>